<dbReference type="RefSeq" id="WP_136861920.1">
    <property type="nucleotide sequence ID" value="NZ_SWCJ01000002.1"/>
</dbReference>
<proteinExistence type="predicted"/>
<evidence type="ECO:0000313" key="2">
    <source>
        <dbReference type="EMBL" id="TKB57274.1"/>
    </source>
</evidence>
<dbReference type="OrthoDB" id="6402179at2"/>
<feature type="signal peptide" evidence="1">
    <location>
        <begin position="1"/>
        <end position="27"/>
    </location>
</feature>
<organism evidence="2 3">
    <name type="scientific">Ferrimonas aestuarii</name>
    <dbReference type="NCBI Taxonomy" id="2569539"/>
    <lineage>
        <taxon>Bacteria</taxon>
        <taxon>Pseudomonadati</taxon>
        <taxon>Pseudomonadota</taxon>
        <taxon>Gammaproteobacteria</taxon>
        <taxon>Alteromonadales</taxon>
        <taxon>Ferrimonadaceae</taxon>
        <taxon>Ferrimonas</taxon>
    </lineage>
</organism>
<protein>
    <submittedName>
        <fullName evidence="2">DUF2987 domain-containing protein</fullName>
    </submittedName>
</protein>
<dbReference type="InterPro" id="IPR021370">
    <property type="entry name" value="DUF2987"/>
</dbReference>
<dbReference type="AlphaFoldDB" id="A0A4U1BR29"/>
<evidence type="ECO:0000256" key="1">
    <source>
        <dbReference type="SAM" id="SignalP"/>
    </source>
</evidence>
<keyword evidence="1" id="KW-0732">Signal</keyword>
<feature type="chain" id="PRO_5020869177" evidence="1">
    <location>
        <begin position="28"/>
        <end position="200"/>
    </location>
</feature>
<dbReference type="Proteomes" id="UP000305675">
    <property type="component" value="Unassembled WGS sequence"/>
</dbReference>
<dbReference type="Pfam" id="PF11205">
    <property type="entry name" value="DUF2987"/>
    <property type="match status" value="1"/>
</dbReference>
<name>A0A4U1BR29_9GAMM</name>
<accession>A0A4U1BR29</accession>
<sequence length="200" mass="22710">MKYTGKWVVSLLMGSLTLGAASMSAQALTLNYKGFYDRMKPLYQGEINQLTLGFYFNHRLEKRPCEIKSGFIQGRYGKLPLLVSDEQQLLLPYDINLRNNSATITVELEDEPQCDFAMQIQAQLWGQTHYTKPQLVELQQQMNLLMEEYAGVGFGWMQPKVVGLTFNFDGKEAVEVKPESLPDDAVLDFDTAPTRISPLM</sequence>
<gene>
    <name evidence="2" type="ORF">FCL42_03055</name>
</gene>
<reference evidence="2 3" key="1">
    <citation type="submission" date="2019-04" db="EMBL/GenBank/DDBJ databases">
        <authorList>
            <person name="Hwang J.C."/>
        </authorList>
    </citation>
    <scope>NUCLEOTIDE SEQUENCE [LARGE SCALE GENOMIC DNA]</scope>
    <source>
        <strain evidence="2 3">IMCC35002</strain>
    </source>
</reference>
<comment type="caution">
    <text evidence="2">The sequence shown here is derived from an EMBL/GenBank/DDBJ whole genome shotgun (WGS) entry which is preliminary data.</text>
</comment>
<keyword evidence="3" id="KW-1185">Reference proteome</keyword>
<dbReference type="EMBL" id="SWCJ01000002">
    <property type="protein sequence ID" value="TKB57274.1"/>
    <property type="molecule type" value="Genomic_DNA"/>
</dbReference>
<evidence type="ECO:0000313" key="3">
    <source>
        <dbReference type="Proteomes" id="UP000305675"/>
    </source>
</evidence>